<keyword evidence="2 3" id="KW-0813">Transport</keyword>
<sequence>MVECNALGRGIGAVLMQNHKPIAYFSKALISGRNLVKSEYEHEMLALLLAVQPWLPYLLGISSLLESFRQHMSMLNDYVKGNTMSKYLISYLREIAMLASRKGCIQSFVEIYSHEWKIYIQTRILPFNIEDWSTYDVKRFEWGVLESLIEIWIKSVKTYFEYIFESEKQMRNEIFQGLGTDIEDICFEVIIQDYQTQVFNIIYTSSFSNLPPDKIFLILDLYQTLEHFLKETCFIAKPRNPFQATVQPQLLTVLADKISSNLSIFEKVLLYHESSVIFVGPVDPLPRYVMHYLCYLCEHKSTLRKLSLPKLPSIDEDDLVLYSDELKGQSELSHHAIWIIMVIMSNIEGKAKLCEDGSAGHFFAMKNISYIVHKIAVHQVLKEMIGYDYYDKLIQKLDHAKFNYLRLELEEIIKMRDYGGE</sequence>
<evidence type="ECO:0000256" key="1">
    <source>
        <dbReference type="ARBA" id="ARBA00006756"/>
    </source>
</evidence>
<reference evidence="6 7" key="1">
    <citation type="submission" date="2019-05" db="EMBL/GenBank/DDBJ databases">
        <title>Mikania micrantha, genome provides insights into the molecular mechanism of rapid growth.</title>
        <authorList>
            <person name="Liu B."/>
        </authorList>
    </citation>
    <scope>NUCLEOTIDE SEQUENCE [LARGE SCALE GENOMIC DNA]</scope>
    <source>
        <strain evidence="6">NLD-2019</strain>
        <tissue evidence="6">Leaf</tissue>
    </source>
</reference>
<dbReference type="AlphaFoldDB" id="A0A5N6MYK3"/>
<dbReference type="InterPro" id="IPR004140">
    <property type="entry name" value="Exo70"/>
</dbReference>
<dbReference type="InterPro" id="IPR016159">
    <property type="entry name" value="Cullin_repeat-like_dom_sf"/>
</dbReference>
<dbReference type="GO" id="GO:0006887">
    <property type="term" value="P:exocytosis"/>
    <property type="evidence" value="ECO:0007669"/>
    <property type="project" value="UniProtKB-KW"/>
</dbReference>
<dbReference type="InterPro" id="IPR041577">
    <property type="entry name" value="RT_RNaseH_2"/>
</dbReference>
<dbReference type="Proteomes" id="UP000326396">
    <property type="component" value="Linkage Group LG4"/>
</dbReference>
<evidence type="ECO:0000256" key="2">
    <source>
        <dbReference type="ARBA" id="ARBA00022448"/>
    </source>
</evidence>
<dbReference type="SUPFAM" id="SSF56672">
    <property type="entry name" value="DNA/RNA polymerases"/>
    <property type="match status" value="1"/>
</dbReference>
<dbReference type="PANTHER" id="PTHR12542:SF181">
    <property type="entry name" value="EXOCYST SUBUNIT EXO70 FAMILY PROTEIN"/>
    <property type="match status" value="1"/>
</dbReference>
<dbReference type="Pfam" id="PF17919">
    <property type="entry name" value="RT_RNaseH_2"/>
    <property type="match status" value="1"/>
</dbReference>
<dbReference type="InterPro" id="IPR043502">
    <property type="entry name" value="DNA/RNA_pol_sf"/>
</dbReference>
<evidence type="ECO:0000259" key="4">
    <source>
        <dbReference type="Pfam" id="PF03081"/>
    </source>
</evidence>
<evidence type="ECO:0000259" key="5">
    <source>
        <dbReference type="Pfam" id="PF17919"/>
    </source>
</evidence>
<evidence type="ECO:0000313" key="6">
    <source>
        <dbReference type="EMBL" id="KAD4179503.1"/>
    </source>
</evidence>
<dbReference type="InterPro" id="IPR046364">
    <property type="entry name" value="Exo70_C"/>
</dbReference>
<protein>
    <recommendedName>
        <fullName evidence="3">Exocyst subunit Exo70 family protein</fullName>
    </recommendedName>
</protein>
<evidence type="ECO:0000313" key="7">
    <source>
        <dbReference type="Proteomes" id="UP000326396"/>
    </source>
</evidence>
<keyword evidence="3" id="KW-0653">Protein transport</keyword>
<gene>
    <name evidence="6" type="ORF">E3N88_28094</name>
</gene>
<dbReference type="Gene3D" id="1.20.1280.170">
    <property type="entry name" value="Exocyst complex component Exo70"/>
    <property type="match status" value="1"/>
</dbReference>
<comment type="caution">
    <text evidence="6">The sequence shown here is derived from an EMBL/GenBank/DDBJ whole genome shotgun (WGS) entry which is preliminary data.</text>
</comment>
<dbReference type="PANTHER" id="PTHR12542">
    <property type="entry name" value="EXOCYST COMPLEX PROTEIN EXO70"/>
    <property type="match status" value="1"/>
</dbReference>
<feature type="domain" description="Exocyst complex subunit Exo70 C-terminal" evidence="4">
    <location>
        <begin position="152"/>
        <end position="406"/>
    </location>
</feature>
<comment type="function">
    <text evidence="3">Component of the exocyst complex.</text>
</comment>
<dbReference type="EMBL" id="SZYD01000014">
    <property type="protein sequence ID" value="KAD4179503.1"/>
    <property type="molecule type" value="Genomic_DNA"/>
</dbReference>
<dbReference type="Pfam" id="PF03081">
    <property type="entry name" value="Exo70_C"/>
    <property type="match status" value="1"/>
</dbReference>
<accession>A0A5N6MYK3</accession>
<proteinExistence type="inferred from homology"/>
<keyword evidence="3" id="KW-0268">Exocytosis</keyword>
<organism evidence="6 7">
    <name type="scientific">Mikania micrantha</name>
    <name type="common">bitter vine</name>
    <dbReference type="NCBI Taxonomy" id="192012"/>
    <lineage>
        <taxon>Eukaryota</taxon>
        <taxon>Viridiplantae</taxon>
        <taxon>Streptophyta</taxon>
        <taxon>Embryophyta</taxon>
        <taxon>Tracheophyta</taxon>
        <taxon>Spermatophyta</taxon>
        <taxon>Magnoliopsida</taxon>
        <taxon>eudicotyledons</taxon>
        <taxon>Gunneridae</taxon>
        <taxon>Pentapetalae</taxon>
        <taxon>asterids</taxon>
        <taxon>campanulids</taxon>
        <taxon>Asterales</taxon>
        <taxon>Asteraceae</taxon>
        <taxon>Asteroideae</taxon>
        <taxon>Heliantheae alliance</taxon>
        <taxon>Eupatorieae</taxon>
        <taxon>Mikania</taxon>
    </lineage>
</organism>
<feature type="domain" description="Reverse transcriptase/retrotransposon-derived protein RNase H-like" evidence="5">
    <location>
        <begin position="2"/>
        <end position="60"/>
    </location>
</feature>
<name>A0A5N6MYK3_9ASTR</name>
<dbReference type="SUPFAM" id="SSF74788">
    <property type="entry name" value="Cullin repeat-like"/>
    <property type="match status" value="1"/>
</dbReference>
<evidence type="ECO:0000256" key="3">
    <source>
        <dbReference type="RuleBase" id="RU365026"/>
    </source>
</evidence>
<dbReference type="GO" id="GO:0005546">
    <property type="term" value="F:phosphatidylinositol-4,5-bisphosphate binding"/>
    <property type="evidence" value="ECO:0007669"/>
    <property type="project" value="InterPro"/>
</dbReference>
<dbReference type="GO" id="GO:0015031">
    <property type="term" value="P:protein transport"/>
    <property type="evidence" value="ECO:0007669"/>
    <property type="project" value="UniProtKB-KW"/>
</dbReference>
<dbReference type="GO" id="GO:0000145">
    <property type="term" value="C:exocyst"/>
    <property type="evidence" value="ECO:0007669"/>
    <property type="project" value="InterPro"/>
</dbReference>
<keyword evidence="7" id="KW-1185">Reference proteome</keyword>
<dbReference type="OrthoDB" id="2013610at2759"/>
<comment type="similarity">
    <text evidence="1 3">Belongs to the EXO70 family.</text>
</comment>